<reference evidence="1" key="1">
    <citation type="submission" date="2020-05" db="EMBL/GenBank/DDBJ databases">
        <title>WGS assembly of Panicum virgatum.</title>
        <authorList>
            <person name="Lovell J.T."/>
            <person name="Jenkins J."/>
            <person name="Shu S."/>
            <person name="Juenger T.E."/>
            <person name="Schmutz J."/>
        </authorList>
    </citation>
    <scope>NUCLEOTIDE SEQUENCE</scope>
    <source>
        <strain evidence="1">AP13</strain>
    </source>
</reference>
<dbReference type="PANTHER" id="PTHR48156:SF1">
    <property type="entry name" value="TRANSMEMBRANE PROTEIN"/>
    <property type="match status" value="1"/>
</dbReference>
<sequence>MAMPVETAVCIARNVFLLLDGWVWTCVLAADETARLLRSATQ</sequence>
<accession>A0A8T0V0Q7</accession>
<dbReference type="PANTHER" id="PTHR48156">
    <property type="entry name" value="TRANSMEMBRANE PROTEIN"/>
    <property type="match status" value="1"/>
</dbReference>
<comment type="caution">
    <text evidence="1">The sequence shown here is derived from an EMBL/GenBank/DDBJ whole genome shotgun (WGS) entry which is preliminary data.</text>
</comment>
<keyword evidence="2" id="KW-1185">Reference proteome</keyword>
<organism evidence="1 2">
    <name type="scientific">Panicum virgatum</name>
    <name type="common">Blackwell switchgrass</name>
    <dbReference type="NCBI Taxonomy" id="38727"/>
    <lineage>
        <taxon>Eukaryota</taxon>
        <taxon>Viridiplantae</taxon>
        <taxon>Streptophyta</taxon>
        <taxon>Embryophyta</taxon>
        <taxon>Tracheophyta</taxon>
        <taxon>Spermatophyta</taxon>
        <taxon>Magnoliopsida</taxon>
        <taxon>Liliopsida</taxon>
        <taxon>Poales</taxon>
        <taxon>Poaceae</taxon>
        <taxon>PACMAD clade</taxon>
        <taxon>Panicoideae</taxon>
        <taxon>Panicodae</taxon>
        <taxon>Paniceae</taxon>
        <taxon>Panicinae</taxon>
        <taxon>Panicum</taxon>
        <taxon>Panicum sect. Hiantes</taxon>
    </lineage>
</organism>
<gene>
    <name evidence="1" type="ORF">PVAP13_3KG237627</name>
</gene>
<evidence type="ECO:0000313" key="1">
    <source>
        <dbReference type="EMBL" id="KAG2628690.1"/>
    </source>
</evidence>
<dbReference type="Proteomes" id="UP000823388">
    <property type="component" value="Chromosome 3K"/>
</dbReference>
<dbReference type="AlphaFoldDB" id="A0A8T0V0Q7"/>
<proteinExistence type="predicted"/>
<evidence type="ECO:0000313" key="2">
    <source>
        <dbReference type="Proteomes" id="UP000823388"/>
    </source>
</evidence>
<name>A0A8T0V0Q7_PANVG</name>
<protein>
    <submittedName>
        <fullName evidence="1">Uncharacterized protein</fullName>
    </submittedName>
</protein>
<dbReference type="EMBL" id="CM029041">
    <property type="protein sequence ID" value="KAG2628690.1"/>
    <property type="molecule type" value="Genomic_DNA"/>
</dbReference>